<proteinExistence type="inferred from homology"/>
<dbReference type="PRINTS" id="PR00081">
    <property type="entry name" value="GDHRDH"/>
</dbReference>
<reference evidence="3 4" key="1">
    <citation type="submission" date="2017-06" db="EMBL/GenBank/DDBJ databases">
        <title>Cultured bacterium strain Saccharothrix yanglingensis Hhs.015.</title>
        <authorList>
            <person name="Xia Y."/>
        </authorList>
    </citation>
    <scope>NUCLEOTIDE SEQUENCE [LARGE SCALE GENOMIC DNA]</scope>
    <source>
        <strain evidence="3 4">Hhs.015</strain>
    </source>
</reference>
<dbReference type="InterPro" id="IPR002347">
    <property type="entry name" value="SDR_fam"/>
</dbReference>
<dbReference type="SMART" id="SM00822">
    <property type="entry name" value="PKS_KR"/>
    <property type="match status" value="1"/>
</dbReference>
<dbReference type="Gene3D" id="3.40.50.720">
    <property type="entry name" value="NAD(P)-binding Rossmann-like Domain"/>
    <property type="match status" value="1"/>
</dbReference>
<evidence type="ECO:0000256" key="1">
    <source>
        <dbReference type="ARBA" id="ARBA00006484"/>
    </source>
</evidence>
<dbReference type="InterPro" id="IPR036291">
    <property type="entry name" value="NAD(P)-bd_dom_sf"/>
</dbReference>
<dbReference type="PANTHER" id="PTHR42879">
    <property type="entry name" value="3-OXOACYL-(ACYL-CARRIER-PROTEIN) REDUCTASE"/>
    <property type="match status" value="1"/>
</dbReference>
<organism evidence="3 4">
    <name type="scientific">Saccharothrix yanglingensis</name>
    <dbReference type="NCBI Taxonomy" id="659496"/>
    <lineage>
        <taxon>Bacteria</taxon>
        <taxon>Bacillati</taxon>
        <taxon>Actinomycetota</taxon>
        <taxon>Actinomycetes</taxon>
        <taxon>Pseudonocardiales</taxon>
        <taxon>Pseudonocardiaceae</taxon>
        <taxon>Saccharothrix</taxon>
    </lineage>
</organism>
<comment type="similarity">
    <text evidence="1">Belongs to the short-chain dehydrogenases/reductases (SDR) family.</text>
</comment>
<dbReference type="CDD" id="cd05233">
    <property type="entry name" value="SDR_c"/>
    <property type="match status" value="1"/>
</dbReference>
<evidence type="ECO:0000313" key="3">
    <source>
        <dbReference type="EMBL" id="MDQ2588077.1"/>
    </source>
</evidence>
<accession>A0ABU0X901</accession>
<dbReference type="Proteomes" id="UP001225605">
    <property type="component" value="Unassembled WGS sequence"/>
</dbReference>
<keyword evidence="4" id="KW-1185">Reference proteome</keyword>
<dbReference type="InterPro" id="IPR050259">
    <property type="entry name" value="SDR"/>
</dbReference>
<dbReference type="SUPFAM" id="SSF51735">
    <property type="entry name" value="NAD(P)-binding Rossmann-fold domains"/>
    <property type="match status" value="1"/>
</dbReference>
<dbReference type="Pfam" id="PF13561">
    <property type="entry name" value="adh_short_C2"/>
    <property type="match status" value="1"/>
</dbReference>
<comment type="caution">
    <text evidence="3">The sequence shown here is derived from an EMBL/GenBank/DDBJ whole genome shotgun (WGS) entry which is preliminary data.</text>
</comment>
<feature type="domain" description="Ketoreductase" evidence="2">
    <location>
        <begin position="6"/>
        <end position="185"/>
    </location>
</feature>
<dbReference type="InterPro" id="IPR057326">
    <property type="entry name" value="KR_dom"/>
</dbReference>
<dbReference type="EMBL" id="NSDM01000015">
    <property type="protein sequence ID" value="MDQ2588077.1"/>
    <property type="molecule type" value="Genomic_DNA"/>
</dbReference>
<gene>
    <name evidence="3" type="ORF">CKY47_29755</name>
</gene>
<protein>
    <submittedName>
        <fullName evidence="3">Short-chain dehydrogenase</fullName>
    </submittedName>
</protein>
<dbReference type="RefSeq" id="WP_306749714.1">
    <property type="nucleotide sequence ID" value="NZ_NSDM01000015.1"/>
</dbReference>
<evidence type="ECO:0000259" key="2">
    <source>
        <dbReference type="SMART" id="SM00822"/>
    </source>
</evidence>
<dbReference type="PRINTS" id="PR00080">
    <property type="entry name" value="SDRFAMILY"/>
</dbReference>
<sequence length="243" mass="24710">MEFRNSVALVTGGTSGIGRETARLLAAGGASVVVSGRDETRGAQVVASIRDSGGSARFVPADLVDLDSVRALAEEAGEVDILINNAGVFPYAPTAAQAPEDFSRLFDLNVRAPFYLTAALVPGMVARGGGSVVNVSTATSVIGSPGFGVYSATKAALESLTRTWAVEFRGTGVRVNSVAPGATGSETVVGHGEDVVAMLAEQVPLGRIASPTEVAEVVVFLASGKASHVHGARFVVDGGRTVL</sequence>
<evidence type="ECO:0000313" key="4">
    <source>
        <dbReference type="Proteomes" id="UP001225605"/>
    </source>
</evidence>
<dbReference type="PANTHER" id="PTHR42879:SF2">
    <property type="entry name" value="3-OXOACYL-[ACYL-CARRIER-PROTEIN] REDUCTASE FABG"/>
    <property type="match status" value="1"/>
</dbReference>
<name>A0ABU0X901_9PSEU</name>